<dbReference type="AlphaFoldDB" id="A0AAG5CQG6"/>
<accession>A0AAG5CQG6</accession>
<dbReference type="EnsemblMetazoa" id="ENSAATROPT000865">
    <property type="protein sequence ID" value="ENSAATROPP000823"/>
    <property type="gene ID" value="ENSAATROPG000697"/>
</dbReference>
<feature type="domain" description="Elongation factor 1 beta central acidic region eukaryote" evidence="7">
    <location>
        <begin position="339"/>
        <end position="366"/>
    </location>
</feature>
<evidence type="ECO:0000259" key="6">
    <source>
        <dbReference type="SMART" id="SM00888"/>
    </source>
</evidence>
<feature type="region of interest" description="Disordered" evidence="5">
    <location>
        <begin position="36"/>
        <end position="128"/>
    </location>
</feature>
<evidence type="ECO:0000313" key="8">
    <source>
        <dbReference type="EnsemblMetazoa" id="ENSAATROPP000823"/>
    </source>
</evidence>
<dbReference type="FunFam" id="3.30.70.60:FF:000001">
    <property type="entry name" value="Elongation factor 1-beta 1 like"/>
    <property type="match status" value="1"/>
</dbReference>
<evidence type="ECO:0000256" key="1">
    <source>
        <dbReference type="ARBA" id="ARBA00007411"/>
    </source>
</evidence>
<keyword evidence="2 4" id="KW-0251">Elongation factor</keyword>
<evidence type="ECO:0000256" key="2">
    <source>
        <dbReference type="ARBA" id="ARBA00022768"/>
    </source>
</evidence>
<dbReference type="InterPro" id="IPR014038">
    <property type="entry name" value="EF1B_bsu/dsu_GNE"/>
</dbReference>
<keyword evidence="9" id="KW-1185">Reference proteome</keyword>
<reference evidence="8" key="1">
    <citation type="submission" date="2024-04" db="UniProtKB">
        <authorList>
            <consortium name="EnsemblMetazoa"/>
        </authorList>
    </citation>
    <scope>IDENTIFICATION</scope>
    <source>
        <strain evidence="8">EBRO</strain>
    </source>
</reference>
<dbReference type="InterPro" id="IPR049720">
    <property type="entry name" value="EF1B_bsu/dsu"/>
</dbReference>
<feature type="compositionally biased region" description="Basic residues" evidence="5">
    <location>
        <begin position="101"/>
        <end position="110"/>
    </location>
</feature>
<feature type="compositionally biased region" description="Acidic residues" evidence="5">
    <location>
        <begin position="327"/>
        <end position="347"/>
    </location>
</feature>
<evidence type="ECO:0000256" key="3">
    <source>
        <dbReference type="ARBA" id="ARBA00022917"/>
    </source>
</evidence>
<evidence type="ECO:0000256" key="5">
    <source>
        <dbReference type="SAM" id="MobiDB-lite"/>
    </source>
</evidence>
<dbReference type="InterPro" id="IPR036219">
    <property type="entry name" value="eEF-1beta-like_sf"/>
</dbReference>
<dbReference type="InterPro" id="IPR001326">
    <property type="entry name" value="Transl_elong_EF1B_B/D_CS"/>
</dbReference>
<dbReference type="Pfam" id="PF00736">
    <property type="entry name" value="EF1_GNE"/>
    <property type="match status" value="1"/>
</dbReference>
<dbReference type="SMART" id="SM00888">
    <property type="entry name" value="EF1_GNE"/>
    <property type="match status" value="1"/>
</dbReference>
<evidence type="ECO:0000256" key="4">
    <source>
        <dbReference type="RuleBase" id="RU003791"/>
    </source>
</evidence>
<dbReference type="PANTHER" id="PTHR11595:SF26">
    <property type="entry name" value="ELONGATION FACTOR 1-DELTA"/>
    <property type="match status" value="1"/>
</dbReference>
<dbReference type="SMART" id="SM01182">
    <property type="entry name" value="EF-1_beta_acid"/>
    <property type="match status" value="1"/>
</dbReference>
<feature type="region of interest" description="Disordered" evidence="5">
    <location>
        <begin position="305"/>
        <end position="350"/>
    </location>
</feature>
<name>A0AAG5CQG6_ANOAO</name>
<organism evidence="8 9">
    <name type="scientific">Anopheles atroparvus</name>
    <name type="common">European mosquito</name>
    <dbReference type="NCBI Taxonomy" id="41427"/>
    <lineage>
        <taxon>Eukaryota</taxon>
        <taxon>Metazoa</taxon>
        <taxon>Ecdysozoa</taxon>
        <taxon>Arthropoda</taxon>
        <taxon>Hexapoda</taxon>
        <taxon>Insecta</taxon>
        <taxon>Pterygota</taxon>
        <taxon>Neoptera</taxon>
        <taxon>Endopterygota</taxon>
        <taxon>Diptera</taxon>
        <taxon>Nematocera</taxon>
        <taxon>Culicoidea</taxon>
        <taxon>Culicidae</taxon>
        <taxon>Anophelinae</taxon>
        <taxon>Anopheles</taxon>
    </lineage>
</organism>
<proteinExistence type="inferred from homology"/>
<feature type="compositionally biased region" description="Basic and acidic residues" evidence="5">
    <location>
        <begin position="37"/>
        <end position="57"/>
    </location>
</feature>
<dbReference type="SUPFAM" id="SSF54984">
    <property type="entry name" value="eEF-1beta-like"/>
    <property type="match status" value="1"/>
</dbReference>
<evidence type="ECO:0000259" key="7">
    <source>
        <dbReference type="SMART" id="SM01182"/>
    </source>
</evidence>
<dbReference type="InterPro" id="IPR018940">
    <property type="entry name" value="EF-1_beta_acid_region_euk"/>
</dbReference>
<dbReference type="GO" id="GO:0003746">
    <property type="term" value="F:translation elongation factor activity"/>
    <property type="evidence" value="ECO:0007669"/>
    <property type="project" value="UniProtKB-KW"/>
</dbReference>
<keyword evidence="3 4" id="KW-0648">Protein biosynthesis</keyword>
<sequence>MATTALAHEKIWTEKSTIEAAEKKYYEYLSKLSVAGKKMESHDGAAVAEEPKIEQPKKANVALQQQQPTTSPQKQPQSAKTVVESVQPAPPAVAADAPKPKKDKKKKNKGKKDTTPTDAESSEKLTVNNASTGAAVVATVAAVPSQQAPKPQPGVAESEVQKEPGKKKSKKSKKSKAQEDASSTQDATDNKYRDSVMVQQQNAKNQKEQENLAHKLCDNITEELNKINAVPSQCTLASEISKARQHIKNSLERMDGIAALAASPGAELLDRLSSVEKENEKLRSIIDGLNNLVIDLHDRVKSLESGSSKPAAAAAAPAKSAAPAKQDDDDEEEDDDVDLFGSEDEGEDKAAAELREKRLAEYAAKKSKKPALIAKSNVILDIKPWDDETDMKQMEQEVRKITADGLLLGAAKLVPLAFGIHKLQMSCVIEDDKISVDWLQEEIEKLEDFVQSVDIAAFNKI</sequence>
<dbReference type="PROSITE" id="PS00825">
    <property type="entry name" value="EF1BD_2"/>
    <property type="match status" value="1"/>
</dbReference>
<dbReference type="GO" id="GO:0005085">
    <property type="term" value="F:guanyl-nucleotide exchange factor activity"/>
    <property type="evidence" value="ECO:0007669"/>
    <property type="project" value="TreeGrafter"/>
</dbReference>
<dbReference type="GO" id="GO:0005829">
    <property type="term" value="C:cytosol"/>
    <property type="evidence" value="ECO:0007669"/>
    <property type="project" value="TreeGrafter"/>
</dbReference>
<feature type="compositionally biased region" description="Low complexity" evidence="5">
    <location>
        <begin position="307"/>
        <end position="324"/>
    </location>
</feature>
<feature type="region of interest" description="Disordered" evidence="5">
    <location>
        <begin position="143"/>
        <end position="192"/>
    </location>
</feature>
<dbReference type="Pfam" id="PF10587">
    <property type="entry name" value="EF-1_beta_acid"/>
    <property type="match status" value="1"/>
</dbReference>
<dbReference type="GO" id="GO:0005853">
    <property type="term" value="C:eukaryotic translation elongation factor 1 complex"/>
    <property type="evidence" value="ECO:0007669"/>
    <property type="project" value="InterPro"/>
</dbReference>
<feature type="domain" description="Translation elongation factor EF1B beta/delta subunit guanine nucleotide exchange" evidence="6">
    <location>
        <begin position="375"/>
        <end position="461"/>
    </location>
</feature>
<dbReference type="Gene3D" id="3.30.70.60">
    <property type="match status" value="1"/>
</dbReference>
<evidence type="ECO:0000313" key="9">
    <source>
        <dbReference type="Proteomes" id="UP000075880"/>
    </source>
</evidence>
<dbReference type="PROSITE" id="PS00824">
    <property type="entry name" value="EF1BD_1"/>
    <property type="match status" value="1"/>
</dbReference>
<protein>
    <recommendedName>
        <fullName evidence="10">Elongation factor 1-delta</fullName>
    </recommendedName>
</protein>
<feature type="compositionally biased region" description="Low complexity" evidence="5">
    <location>
        <begin position="64"/>
        <end position="78"/>
    </location>
</feature>
<dbReference type="InterPro" id="IPR014717">
    <property type="entry name" value="Transl_elong_EF1B/ribsomal_bS6"/>
</dbReference>
<dbReference type="PANTHER" id="PTHR11595">
    <property type="entry name" value="EF-HAND AND COILED-COIL DOMAIN-CONTAINING FAMILY MEMBER"/>
    <property type="match status" value="1"/>
</dbReference>
<comment type="similarity">
    <text evidence="1 4">Belongs to the EF-1-beta/EF-1-delta family.</text>
</comment>
<dbReference type="CDD" id="cd00292">
    <property type="entry name" value="EF1B"/>
    <property type="match status" value="1"/>
</dbReference>
<evidence type="ECO:0008006" key="10">
    <source>
        <dbReference type="Google" id="ProtNLM"/>
    </source>
</evidence>
<dbReference type="Proteomes" id="UP000075880">
    <property type="component" value="Unassembled WGS sequence"/>
</dbReference>